<dbReference type="EMBL" id="JBHTJR010000020">
    <property type="protein sequence ID" value="MFD0992263.1"/>
    <property type="molecule type" value="Genomic_DNA"/>
</dbReference>
<evidence type="ECO:0000313" key="2">
    <source>
        <dbReference type="Proteomes" id="UP001597062"/>
    </source>
</evidence>
<keyword evidence="2" id="KW-1185">Reference proteome</keyword>
<gene>
    <name evidence="1" type="ORF">ACFQ1U_03515</name>
</gene>
<dbReference type="InterPro" id="IPR029063">
    <property type="entry name" value="SAM-dependent_MTases_sf"/>
</dbReference>
<dbReference type="Pfam" id="PF13489">
    <property type="entry name" value="Methyltransf_23"/>
    <property type="match status" value="1"/>
</dbReference>
<keyword evidence="1" id="KW-0808">Transferase</keyword>
<dbReference type="EC" id="2.1.1.-" evidence="1"/>
<comment type="caution">
    <text evidence="1">The sequence shown here is derived from an EMBL/GenBank/DDBJ whole genome shotgun (WGS) entry which is preliminary data.</text>
</comment>
<dbReference type="PANTHER" id="PTHR43861">
    <property type="entry name" value="TRANS-ACONITATE 2-METHYLTRANSFERASE-RELATED"/>
    <property type="match status" value="1"/>
</dbReference>
<dbReference type="SUPFAM" id="SSF53335">
    <property type="entry name" value="S-adenosyl-L-methionine-dependent methyltransferases"/>
    <property type="match status" value="1"/>
</dbReference>
<reference evidence="2" key="1">
    <citation type="journal article" date="2019" name="Int. J. Syst. Evol. Microbiol.">
        <title>The Global Catalogue of Microorganisms (GCM) 10K type strain sequencing project: providing services to taxonomists for standard genome sequencing and annotation.</title>
        <authorList>
            <consortium name="The Broad Institute Genomics Platform"/>
            <consortium name="The Broad Institute Genome Sequencing Center for Infectious Disease"/>
            <person name="Wu L."/>
            <person name="Ma J."/>
        </authorList>
    </citation>
    <scope>NUCLEOTIDE SEQUENCE [LARGE SCALE GENOMIC DNA]</scope>
    <source>
        <strain evidence="2">CCUG 60527</strain>
    </source>
</reference>
<evidence type="ECO:0000313" key="1">
    <source>
        <dbReference type="EMBL" id="MFD0992263.1"/>
    </source>
</evidence>
<keyword evidence="1" id="KW-0489">Methyltransferase</keyword>
<protein>
    <submittedName>
        <fullName evidence="1">Class I SAM-dependent methyltransferase</fullName>
        <ecNumber evidence="1">2.1.1.-</ecNumber>
    </submittedName>
</protein>
<dbReference type="PANTHER" id="PTHR43861:SF6">
    <property type="entry name" value="METHYLTRANSFERASE TYPE 11"/>
    <property type="match status" value="1"/>
</dbReference>
<sequence>MNITEKIKNNNIVFIKCKDYTVSNEEFQINKSNEYDLLYTENLPDDLGKYYESEAYISHTDSNKTLIDKVYKLVRNFTLNSKVRLITKHNTGSKNLLDIGSGTGDFLIKAKSKGWTVDGVEPNEKARVISSTKNLVINKSIDNIENKRYSTITMWHVLEHVVTIDEYIEKIDKLLDDNGTLIVAVPNYKSYDAKYYKKYWAAYDVPRHVWHFSKTSIEKIFNEFNFELVKTKPMLFDSFYVSMLSEKYKTGKNNYIKAFVIGLLSNCKAYFSKEYSSHIYVLKKKNN</sequence>
<dbReference type="RefSeq" id="WP_386105369.1">
    <property type="nucleotide sequence ID" value="NZ_JBHTJR010000020.1"/>
</dbReference>
<name>A0ABW3JP36_9FLAO</name>
<organism evidence="1 2">
    <name type="scientific">Tenacibaculum geojense</name>
    <dbReference type="NCBI Taxonomy" id="915352"/>
    <lineage>
        <taxon>Bacteria</taxon>
        <taxon>Pseudomonadati</taxon>
        <taxon>Bacteroidota</taxon>
        <taxon>Flavobacteriia</taxon>
        <taxon>Flavobacteriales</taxon>
        <taxon>Flavobacteriaceae</taxon>
        <taxon>Tenacibaculum</taxon>
    </lineage>
</organism>
<dbReference type="GO" id="GO:0008168">
    <property type="term" value="F:methyltransferase activity"/>
    <property type="evidence" value="ECO:0007669"/>
    <property type="project" value="UniProtKB-KW"/>
</dbReference>
<dbReference type="CDD" id="cd02440">
    <property type="entry name" value="AdoMet_MTases"/>
    <property type="match status" value="1"/>
</dbReference>
<dbReference type="Gene3D" id="3.40.50.150">
    <property type="entry name" value="Vaccinia Virus protein VP39"/>
    <property type="match status" value="1"/>
</dbReference>
<accession>A0ABW3JP36</accession>
<dbReference type="GO" id="GO:0032259">
    <property type="term" value="P:methylation"/>
    <property type="evidence" value="ECO:0007669"/>
    <property type="project" value="UniProtKB-KW"/>
</dbReference>
<proteinExistence type="predicted"/>
<dbReference type="Proteomes" id="UP001597062">
    <property type="component" value="Unassembled WGS sequence"/>
</dbReference>